<dbReference type="Pfam" id="PF01807">
    <property type="entry name" value="Zn_ribbon_DnaG"/>
    <property type="match status" value="1"/>
</dbReference>
<dbReference type="InterPro" id="IPR050219">
    <property type="entry name" value="DnaG_primase"/>
</dbReference>
<feature type="domain" description="Zinc finger CHC2-type" evidence="5">
    <location>
        <begin position="32"/>
        <end position="86"/>
    </location>
</feature>
<accession>A0ABQ0K1B2</accession>
<protein>
    <recommendedName>
        <fullName evidence="5">Zinc finger CHC2-type domain-containing protein</fullName>
    </recommendedName>
</protein>
<comment type="caution">
    <text evidence="6">The sequence shown here is derived from an EMBL/GenBank/DDBJ whole genome shotgun (WGS) entry which is preliminary data.</text>
</comment>
<feature type="region of interest" description="Disordered" evidence="4">
    <location>
        <begin position="86"/>
        <end position="111"/>
    </location>
</feature>
<dbReference type="SMART" id="SM00400">
    <property type="entry name" value="ZnF_CHCC"/>
    <property type="match status" value="1"/>
</dbReference>
<gene>
    <name evidence="6" type="ORF">BROSI_A3409</name>
</gene>
<keyword evidence="7" id="KW-1185">Reference proteome</keyword>
<dbReference type="Pfam" id="PF06048">
    <property type="entry name" value="DUF927"/>
    <property type="match status" value="1"/>
</dbReference>
<dbReference type="Proteomes" id="UP000032309">
    <property type="component" value="Unassembled WGS sequence"/>
</dbReference>
<evidence type="ECO:0000259" key="5">
    <source>
        <dbReference type="SMART" id="SM00400"/>
    </source>
</evidence>
<dbReference type="PANTHER" id="PTHR30313">
    <property type="entry name" value="DNA PRIMASE"/>
    <property type="match status" value="1"/>
</dbReference>
<dbReference type="SUPFAM" id="SSF57783">
    <property type="entry name" value="Zinc beta-ribbon"/>
    <property type="match status" value="1"/>
</dbReference>
<dbReference type="InterPro" id="IPR036977">
    <property type="entry name" value="DNA_primase_Znf_CHC2"/>
</dbReference>
<dbReference type="Gene3D" id="3.40.1360.10">
    <property type="match status" value="1"/>
</dbReference>
<dbReference type="InterPro" id="IPR009270">
    <property type="entry name" value="DUF927"/>
</dbReference>
<dbReference type="Pfam" id="PF13155">
    <property type="entry name" value="Toprim_2"/>
    <property type="match status" value="1"/>
</dbReference>
<proteinExistence type="predicted"/>
<dbReference type="Gene3D" id="3.90.580.10">
    <property type="entry name" value="Zinc finger, CHC2-type domain"/>
    <property type="match status" value="1"/>
</dbReference>
<dbReference type="EMBL" id="BAFN01000001">
    <property type="protein sequence ID" value="GAN34865.1"/>
    <property type="molecule type" value="Genomic_DNA"/>
</dbReference>
<dbReference type="Pfam" id="PF18662">
    <property type="entry name" value="HTH_56"/>
    <property type="match status" value="1"/>
</dbReference>
<name>A0ABQ0K1B2_9BACT</name>
<dbReference type="PANTHER" id="PTHR30313:SF2">
    <property type="entry name" value="DNA PRIMASE"/>
    <property type="match status" value="1"/>
</dbReference>
<dbReference type="InterPro" id="IPR034154">
    <property type="entry name" value="TOPRIM_DnaG/twinkle"/>
</dbReference>
<evidence type="ECO:0000313" key="6">
    <source>
        <dbReference type="EMBL" id="GAN34865.1"/>
    </source>
</evidence>
<evidence type="ECO:0000256" key="1">
    <source>
        <dbReference type="ARBA" id="ARBA00022723"/>
    </source>
</evidence>
<dbReference type="InterPro" id="IPR002694">
    <property type="entry name" value="Znf_CHC2"/>
</dbReference>
<evidence type="ECO:0000256" key="4">
    <source>
        <dbReference type="SAM" id="MobiDB-lite"/>
    </source>
</evidence>
<keyword evidence="3" id="KW-0862">Zinc</keyword>
<evidence type="ECO:0000256" key="2">
    <source>
        <dbReference type="ARBA" id="ARBA00022771"/>
    </source>
</evidence>
<evidence type="ECO:0000313" key="7">
    <source>
        <dbReference type="Proteomes" id="UP000032309"/>
    </source>
</evidence>
<dbReference type="SUPFAM" id="SSF56731">
    <property type="entry name" value="DNA primase core"/>
    <property type="match status" value="1"/>
</dbReference>
<evidence type="ECO:0000256" key="3">
    <source>
        <dbReference type="ARBA" id="ARBA00022833"/>
    </source>
</evidence>
<feature type="compositionally biased region" description="Basic and acidic residues" evidence="4">
    <location>
        <begin position="86"/>
        <end position="95"/>
    </location>
</feature>
<dbReference type="CDD" id="cd01029">
    <property type="entry name" value="TOPRIM_primases"/>
    <property type="match status" value="1"/>
</dbReference>
<keyword evidence="2" id="KW-0863">Zinc-finger</keyword>
<dbReference type="InterPro" id="IPR040538">
    <property type="entry name" value="Cch_HTH"/>
</dbReference>
<dbReference type="RefSeq" id="WP_052564813.1">
    <property type="nucleotide sequence ID" value="NZ_BAFN01000001.1"/>
</dbReference>
<keyword evidence="1" id="KW-0479">Metal-binding</keyword>
<reference evidence="7" key="1">
    <citation type="journal article" date="2015" name="Genome Announc.">
        <title>Draft Genome Sequence of an Anaerobic Ammonium-Oxidizing Bacterium, "Candidatus Brocadia sinica".</title>
        <authorList>
            <person name="Oshiki M."/>
            <person name="Shinyako-Hata K."/>
            <person name="Satoh H."/>
            <person name="Okabe S."/>
        </authorList>
    </citation>
    <scope>NUCLEOTIDE SEQUENCE [LARGE SCALE GENOMIC DNA]</scope>
    <source>
        <strain evidence="7">JPN1</strain>
    </source>
</reference>
<sequence length="876" mass="99495">MDKTTDVLSKIDYKSFYTRHIPGFDPNGKTEVQCLCPFHNDKDPSLSVNLEKGVFKCFGCGEQGGVVKFIQLRYGLDKKGALEKIKEEEGIKSDPESSSGRNPKSKTTKKPSHLTLDQVKLIHNQLLKNETALKTFQDKYGLFRETIEKYLIGYQNEHYVIPMEIEPGKWTFKEHKGNQLKSGKVLLYPSNVIKEDLPFILVSEGEFKALLLNQMGFPAVSGTGGANTWKREWNSLFTNLNVILAYDNDEPGRQGALKVAEFIKGTARSVKVIQWPSFMDSKDKKDVTDFFVTLGKTKEDFQRLIDSAKEIAFEIKEIDGIKLIEPEGFEVKEDRVNQIIYFRDDSIKKPAFYTPLFITGRAIDVDSGFEDVEIAFKRDHKWKKIWISKLLISDAKKIIELASHGLPVNSRNCGKMIEYLAAFEHFNMQLIPKTFVSKGFGFKSVENKRVFILEKMIGKKAGQGNKEVSVEFSPEPGYERFVKAVKPEGTYVKWRECIEPALKYPYAAFAFYASFSAPLLRMLKAPNFIIDFWGNTSVGKTTVLELAASVWGNPHKEAGGLVFGWDSTKVFLERIANFFCDIPIFPDDSQMVDDRTMSSMLYQIANGVGRGRGATAGIRHNPTWHTVCFSTGERPLIECTTFAGARARTIELYGSPFPNIGGDFINELKTGLRENYGHAGAKFVEGILSIWDNVDKMNRLKADYKMYQRALSLEANSEVGDRYSHYFAVIKLAADLVYEILGIGDPVAAREFIDRVFDNVISESLNDVDIGTRAMQHVLSWASGNEQYFKDTDFESYGQWKEGEYIGIYPHKLAEVLRNEKFSERAILKSWAEKGWIKCEGGKFTCSRNARIEDGIIKQRRFTIIPWQVVKEFLNI</sequence>
<organism evidence="6 7">
    <name type="scientific">Candidatus Brocadia sinica JPN1</name>
    <dbReference type="NCBI Taxonomy" id="1197129"/>
    <lineage>
        <taxon>Bacteria</taxon>
        <taxon>Pseudomonadati</taxon>
        <taxon>Planctomycetota</taxon>
        <taxon>Candidatus Brocadiia</taxon>
        <taxon>Candidatus Brocadiales</taxon>
        <taxon>Candidatus Brocadiaceae</taxon>
        <taxon>Candidatus Brocadia</taxon>
    </lineage>
</organism>